<dbReference type="SUPFAM" id="SSF51695">
    <property type="entry name" value="PLC-like phosphodiesterases"/>
    <property type="match status" value="1"/>
</dbReference>
<dbReference type="PANTHER" id="PTHR46211">
    <property type="entry name" value="GLYCEROPHOSPHORYL DIESTER PHOSPHODIESTERASE"/>
    <property type="match status" value="1"/>
</dbReference>
<dbReference type="eggNOG" id="COG0584">
    <property type="taxonomic scope" value="Bacteria"/>
</dbReference>
<sequence>MKNRLLEEKLKNNSLLIACHRGFYGANIIQNTIESSKLALKAGVDIVEIDVCRSSDGKYYIFHDGNEKQLFNIDKNFSELSSHEIDNLEFYNTIGTLSGKKINTLEEYLEWIPDNALVNIDRSWNYWDDEAFIDIIDNCGKTENLLFKSSANILYLEKLKNFKRPLYYFPIIYSEDDFERVLQFDYYNLVGAEMIITGKDSDLYNLSSNSKLFDFQLRMINSETLGKGFNLFLNLSDDEAILGNEEAVWGKMLELGANCIQTDWPNFIDEFRNLKYKK</sequence>
<dbReference type="RefSeq" id="WP_005398814.1">
    <property type="nucleotide sequence ID" value="NZ_JH601088.1"/>
</dbReference>
<accession>H3NPM7</accession>
<dbReference type="PROSITE" id="PS51704">
    <property type="entry name" value="GP_PDE"/>
    <property type="match status" value="1"/>
</dbReference>
<dbReference type="AlphaFoldDB" id="H3NPM7"/>
<dbReference type="OrthoDB" id="1854250at2"/>
<gene>
    <name evidence="2" type="ORF">HMPREF9709_01299</name>
</gene>
<feature type="domain" description="GP-PDE" evidence="1">
    <location>
        <begin position="15"/>
        <end position="272"/>
    </location>
</feature>
<name>H3NPM7_9FIRM</name>
<reference evidence="2 3" key="1">
    <citation type="submission" date="2012-01" db="EMBL/GenBank/DDBJ databases">
        <title>The Genome Sequence of Helcococcus kunzii ATCC 51366.</title>
        <authorList>
            <consortium name="The Broad Institute Genome Sequencing Platform"/>
            <person name="Earl A."/>
            <person name="Ward D."/>
            <person name="Feldgarden M."/>
            <person name="Gevers D."/>
            <person name="Huys G."/>
            <person name="Young S.K."/>
            <person name="Zeng Q."/>
            <person name="Gargeya S."/>
            <person name="Fitzgerald M."/>
            <person name="Haas B."/>
            <person name="Abouelleil A."/>
            <person name="Alvarado L."/>
            <person name="Arachchi H.M."/>
            <person name="Berlin A."/>
            <person name="Chapman S.B."/>
            <person name="Gearin G."/>
            <person name="Goldberg J."/>
            <person name="Griggs A."/>
            <person name="Gujja S."/>
            <person name="Hansen M."/>
            <person name="Heiman D."/>
            <person name="Howarth C."/>
            <person name="Larimer J."/>
            <person name="Lui A."/>
            <person name="MacDonald P.J.P."/>
            <person name="McCowen C."/>
            <person name="Montmayeur A."/>
            <person name="Murphy C."/>
            <person name="Neiman D."/>
            <person name="Pearson M."/>
            <person name="Priest M."/>
            <person name="Roberts A."/>
            <person name="Saif S."/>
            <person name="Shea T."/>
            <person name="Sisk P."/>
            <person name="Stolte C."/>
            <person name="Sykes S."/>
            <person name="Wortman J."/>
            <person name="Nusbaum C."/>
            <person name="Birren B."/>
        </authorList>
    </citation>
    <scope>NUCLEOTIDE SEQUENCE [LARGE SCALE GENOMIC DNA]</scope>
    <source>
        <strain evidence="2 3">ATCC 51366</strain>
    </source>
</reference>
<dbReference type="HOGENOM" id="CLU_030006_9_2_9"/>
<dbReference type="InterPro" id="IPR030395">
    <property type="entry name" value="GP_PDE_dom"/>
</dbReference>
<dbReference type="STRING" id="883114.HMPREF9709_01299"/>
<dbReference type="Pfam" id="PF03009">
    <property type="entry name" value="GDPD"/>
    <property type="match status" value="1"/>
</dbReference>
<dbReference type="Gene3D" id="3.20.20.190">
    <property type="entry name" value="Phosphatidylinositol (PI) phosphodiesterase"/>
    <property type="match status" value="1"/>
</dbReference>
<dbReference type="PANTHER" id="PTHR46211:SF14">
    <property type="entry name" value="GLYCEROPHOSPHODIESTER PHOSPHODIESTERASE"/>
    <property type="match status" value="1"/>
</dbReference>
<organism evidence="2 3">
    <name type="scientific">Helcococcus kunzii ATCC 51366</name>
    <dbReference type="NCBI Taxonomy" id="883114"/>
    <lineage>
        <taxon>Bacteria</taxon>
        <taxon>Bacillati</taxon>
        <taxon>Bacillota</taxon>
        <taxon>Tissierellia</taxon>
        <taxon>Tissierellales</taxon>
        <taxon>Peptoniphilaceae</taxon>
        <taxon>Helcococcus</taxon>
    </lineage>
</organism>
<dbReference type="Proteomes" id="UP000004191">
    <property type="component" value="Unassembled WGS sequence"/>
</dbReference>
<comment type="caution">
    <text evidence="2">The sequence shown here is derived from an EMBL/GenBank/DDBJ whole genome shotgun (WGS) entry which is preliminary data.</text>
</comment>
<dbReference type="GO" id="GO:0006629">
    <property type="term" value="P:lipid metabolic process"/>
    <property type="evidence" value="ECO:0007669"/>
    <property type="project" value="InterPro"/>
</dbReference>
<evidence type="ECO:0000313" key="2">
    <source>
        <dbReference type="EMBL" id="EHR33255.1"/>
    </source>
</evidence>
<keyword evidence="3" id="KW-1185">Reference proteome</keyword>
<dbReference type="InterPro" id="IPR017946">
    <property type="entry name" value="PLC-like_Pdiesterase_TIM-brl"/>
</dbReference>
<dbReference type="EMBL" id="AGEI01000024">
    <property type="protein sequence ID" value="EHR33255.1"/>
    <property type="molecule type" value="Genomic_DNA"/>
</dbReference>
<dbReference type="CDD" id="cd08566">
    <property type="entry name" value="GDPD_AtGDE_like"/>
    <property type="match status" value="1"/>
</dbReference>
<protein>
    <recommendedName>
        <fullName evidence="1">GP-PDE domain-containing protein</fullName>
    </recommendedName>
</protein>
<dbReference type="GO" id="GO:0008081">
    <property type="term" value="F:phosphoric diester hydrolase activity"/>
    <property type="evidence" value="ECO:0007669"/>
    <property type="project" value="InterPro"/>
</dbReference>
<evidence type="ECO:0000313" key="3">
    <source>
        <dbReference type="Proteomes" id="UP000004191"/>
    </source>
</evidence>
<proteinExistence type="predicted"/>
<evidence type="ECO:0000259" key="1">
    <source>
        <dbReference type="PROSITE" id="PS51704"/>
    </source>
</evidence>
<dbReference type="GeneID" id="96999266"/>